<keyword evidence="3" id="KW-1185">Reference proteome</keyword>
<name>A0ABN8Q5L1_9CNID</name>
<accession>A0ABN8Q5L1</accession>
<dbReference type="InterPro" id="IPR011009">
    <property type="entry name" value="Kinase-like_dom_sf"/>
</dbReference>
<dbReference type="SMART" id="SM00219">
    <property type="entry name" value="TyrKc"/>
    <property type="match status" value="1"/>
</dbReference>
<dbReference type="Proteomes" id="UP001159427">
    <property type="component" value="Unassembled WGS sequence"/>
</dbReference>
<dbReference type="PANTHER" id="PTHR24416:SF583">
    <property type="entry name" value="RECEPTOR PROTEIN-TYROSINE KINASE"/>
    <property type="match status" value="1"/>
</dbReference>
<dbReference type="PANTHER" id="PTHR24416">
    <property type="entry name" value="TYROSINE-PROTEIN KINASE RECEPTOR"/>
    <property type="match status" value="1"/>
</dbReference>
<dbReference type="Pfam" id="PF07714">
    <property type="entry name" value="PK_Tyr_Ser-Thr"/>
    <property type="match status" value="1"/>
</dbReference>
<comment type="caution">
    <text evidence="2">The sequence shown here is derived from an EMBL/GenBank/DDBJ whole genome shotgun (WGS) entry which is preliminary data.</text>
</comment>
<dbReference type="PROSITE" id="PS50011">
    <property type="entry name" value="PROTEIN_KINASE_DOM"/>
    <property type="match status" value="1"/>
</dbReference>
<feature type="domain" description="Protein kinase" evidence="1">
    <location>
        <begin position="23"/>
        <end position="164"/>
    </location>
</feature>
<evidence type="ECO:0000313" key="3">
    <source>
        <dbReference type="Proteomes" id="UP001159427"/>
    </source>
</evidence>
<dbReference type="InterPro" id="IPR020635">
    <property type="entry name" value="Tyr_kinase_cat_dom"/>
</dbReference>
<organism evidence="2 3">
    <name type="scientific">Porites evermanni</name>
    <dbReference type="NCBI Taxonomy" id="104178"/>
    <lineage>
        <taxon>Eukaryota</taxon>
        <taxon>Metazoa</taxon>
        <taxon>Cnidaria</taxon>
        <taxon>Anthozoa</taxon>
        <taxon>Hexacorallia</taxon>
        <taxon>Scleractinia</taxon>
        <taxon>Fungiina</taxon>
        <taxon>Poritidae</taxon>
        <taxon>Porites</taxon>
    </lineage>
</organism>
<dbReference type="InterPro" id="IPR050122">
    <property type="entry name" value="RTK"/>
</dbReference>
<protein>
    <recommendedName>
        <fullName evidence="1">Protein kinase domain-containing protein</fullName>
    </recommendedName>
</protein>
<evidence type="ECO:0000259" key="1">
    <source>
        <dbReference type="PROSITE" id="PS50011"/>
    </source>
</evidence>
<dbReference type="InterPro" id="IPR000719">
    <property type="entry name" value="Prot_kinase_dom"/>
</dbReference>
<proteinExistence type="predicted"/>
<gene>
    <name evidence="2" type="ORF">PEVE_00002613</name>
</gene>
<dbReference type="EMBL" id="CALNXI010001154">
    <property type="protein sequence ID" value="CAH3157737.1"/>
    <property type="molecule type" value="Genomic_DNA"/>
</dbReference>
<dbReference type="SUPFAM" id="SSF56112">
    <property type="entry name" value="Protein kinase-like (PK-like)"/>
    <property type="match status" value="1"/>
</dbReference>
<reference evidence="2 3" key="1">
    <citation type="submission" date="2022-05" db="EMBL/GenBank/DDBJ databases">
        <authorList>
            <consortium name="Genoscope - CEA"/>
            <person name="William W."/>
        </authorList>
    </citation>
    <scope>NUCLEOTIDE SEQUENCE [LARGE SCALE GENOMIC DNA]</scope>
</reference>
<dbReference type="Gene3D" id="3.30.200.20">
    <property type="entry name" value="Phosphorylase Kinase, domain 1"/>
    <property type="match status" value="1"/>
</dbReference>
<feature type="non-terminal residue" evidence="2">
    <location>
        <position position="164"/>
    </location>
</feature>
<evidence type="ECO:0000313" key="2">
    <source>
        <dbReference type="EMBL" id="CAH3157737.1"/>
    </source>
</evidence>
<sequence length="164" mass="18749">MLFFSSLSDSQPSDKWEILPEQIEFEEELGRGAFGVVYKATFRQRVEMEVLDTETSKRPLLSTKKAPQVVAVKVLHDDPSEAQKEEFTFEIEQMKLLGSHKNVVSMVGCCTLEDKSFLVIEYVPCGDLLTWLRRGRKKINAIKASERSYADKEALKDQGETRDQ</sequence>
<dbReference type="InterPro" id="IPR001245">
    <property type="entry name" value="Ser-Thr/Tyr_kinase_cat_dom"/>
</dbReference>